<keyword evidence="9" id="KW-0865">Zymogen</keyword>
<gene>
    <name evidence="16" type="ORF">THAR02_02178</name>
</gene>
<evidence type="ECO:0000256" key="5">
    <source>
        <dbReference type="ARBA" id="ARBA00022723"/>
    </source>
</evidence>
<sequence length="380" mass="40977">MVTKATVAALLVAAFPLALAAPLTGSSSELRLIKTSEDDVGQWVTEQEKFDRFTSKNIGFIDITDIKANIVADINSQDDEVLSILSRAPSDTSLTTRAVTYPTRVEHVDEAQSLIAKVSTSGPQSWLTTFTQFTTRHYRSTTGTQASAWLFDQVSTIASARPEITVQRFTHTWNQPSIIARLPGASPNLIIVGAHMDSTAGSTTARSPGADDNGSGSVTILEALRVIAQSDFTPQNTIEFHWYSGEEGGLLGSQAIFSNYKSTGKTVLAMLNQDMTGFSPSNQLAVYTDNVDAALTQYVRVIATQYTGAAPLTTRCGYGCSDHASARSNGFPSAFVNEDTFERSNPSIHSAGDSLDKIQWPAVLRHAKFTVGFLVEASYL</sequence>
<evidence type="ECO:0000256" key="3">
    <source>
        <dbReference type="ARBA" id="ARBA00022438"/>
    </source>
</evidence>
<evidence type="ECO:0000256" key="11">
    <source>
        <dbReference type="ARBA" id="ARBA00023180"/>
    </source>
</evidence>
<name>A0A0G0AM70_TRIHA</name>
<evidence type="ECO:0000256" key="4">
    <source>
        <dbReference type="ARBA" id="ARBA00022670"/>
    </source>
</evidence>
<dbReference type="EMBL" id="JOKZ01000042">
    <property type="protein sequence ID" value="KKP05714.1"/>
    <property type="molecule type" value="Genomic_DNA"/>
</dbReference>
<keyword evidence="11" id="KW-0325">Glycoprotein</keyword>
<comment type="function">
    <text evidence="12">Extracellular aminopeptidase that allows assimilation of proteinaceous substrates.</text>
</comment>
<evidence type="ECO:0000256" key="9">
    <source>
        <dbReference type="ARBA" id="ARBA00023145"/>
    </source>
</evidence>
<evidence type="ECO:0000256" key="13">
    <source>
        <dbReference type="ARBA" id="ARBA00043962"/>
    </source>
</evidence>
<evidence type="ECO:0000256" key="8">
    <source>
        <dbReference type="ARBA" id="ARBA00022833"/>
    </source>
</evidence>
<evidence type="ECO:0000256" key="12">
    <source>
        <dbReference type="ARBA" id="ARBA00043843"/>
    </source>
</evidence>
<dbReference type="OMA" id="IARTYKR"/>
<dbReference type="EC" id="3.4.-.-" evidence="14"/>
<keyword evidence="5 14" id="KW-0479">Metal-binding</keyword>
<evidence type="ECO:0000256" key="2">
    <source>
        <dbReference type="ARBA" id="ARBA00011245"/>
    </source>
</evidence>
<dbReference type="Pfam" id="PF04389">
    <property type="entry name" value="Peptidase_M28"/>
    <property type="match status" value="1"/>
</dbReference>
<evidence type="ECO:0000313" key="16">
    <source>
        <dbReference type="EMBL" id="KKP05714.1"/>
    </source>
</evidence>
<dbReference type="InterPro" id="IPR045175">
    <property type="entry name" value="M28_fam"/>
</dbReference>
<dbReference type="PANTHER" id="PTHR12147">
    <property type="entry name" value="METALLOPEPTIDASE M28 FAMILY MEMBER"/>
    <property type="match status" value="1"/>
</dbReference>
<keyword evidence="3" id="KW-0031">Aminopeptidase</keyword>
<dbReference type="Gene3D" id="3.40.630.10">
    <property type="entry name" value="Zn peptidases"/>
    <property type="match status" value="1"/>
</dbReference>
<dbReference type="Proteomes" id="UP000034112">
    <property type="component" value="Unassembled WGS sequence"/>
</dbReference>
<dbReference type="OrthoDB" id="2214at2759"/>
<dbReference type="AlphaFoldDB" id="A0A0G0AM70"/>
<evidence type="ECO:0000256" key="1">
    <source>
        <dbReference type="ARBA" id="ARBA00001947"/>
    </source>
</evidence>
<keyword evidence="7 14" id="KW-0378">Hydrolase</keyword>
<dbReference type="InterPro" id="IPR007484">
    <property type="entry name" value="Peptidase_M28"/>
</dbReference>
<feature type="signal peptide" evidence="14">
    <location>
        <begin position="1"/>
        <end position="20"/>
    </location>
</feature>
<organism evidence="16 17">
    <name type="scientific">Trichoderma harzianum</name>
    <name type="common">Hypocrea lixii</name>
    <dbReference type="NCBI Taxonomy" id="5544"/>
    <lineage>
        <taxon>Eukaryota</taxon>
        <taxon>Fungi</taxon>
        <taxon>Dikarya</taxon>
        <taxon>Ascomycota</taxon>
        <taxon>Pezizomycotina</taxon>
        <taxon>Sordariomycetes</taxon>
        <taxon>Hypocreomycetidae</taxon>
        <taxon>Hypocreales</taxon>
        <taxon>Hypocreaceae</taxon>
        <taxon>Trichoderma</taxon>
    </lineage>
</organism>
<comment type="subunit">
    <text evidence="2">Monomer.</text>
</comment>
<dbReference type="GO" id="GO:0008235">
    <property type="term" value="F:metalloexopeptidase activity"/>
    <property type="evidence" value="ECO:0007669"/>
    <property type="project" value="InterPro"/>
</dbReference>
<feature type="chain" id="PRO_5005117538" description="Peptide hydrolase" evidence="14">
    <location>
        <begin position="21"/>
        <end position="380"/>
    </location>
</feature>
<evidence type="ECO:0000256" key="10">
    <source>
        <dbReference type="ARBA" id="ARBA00023157"/>
    </source>
</evidence>
<evidence type="ECO:0000256" key="14">
    <source>
        <dbReference type="RuleBase" id="RU361240"/>
    </source>
</evidence>
<comment type="cofactor">
    <cofactor evidence="1">
        <name>Zn(2+)</name>
        <dbReference type="ChEBI" id="CHEBI:29105"/>
    </cofactor>
</comment>
<proteinExistence type="inferred from homology"/>
<dbReference type="PANTHER" id="PTHR12147:SF56">
    <property type="entry name" value="AMINOPEPTIDASE YDR415C-RELATED"/>
    <property type="match status" value="1"/>
</dbReference>
<evidence type="ECO:0000259" key="15">
    <source>
        <dbReference type="Pfam" id="PF04389"/>
    </source>
</evidence>
<evidence type="ECO:0000256" key="6">
    <source>
        <dbReference type="ARBA" id="ARBA00022729"/>
    </source>
</evidence>
<keyword evidence="6 14" id="KW-0732">Signal</keyword>
<evidence type="ECO:0000313" key="17">
    <source>
        <dbReference type="Proteomes" id="UP000034112"/>
    </source>
</evidence>
<dbReference type="GO" id="GO:0046872">
    <property type="term" value="F:metal ion binding"/>
    <property type="evidence" value="ECO:0007669"/>
    <property type="project" value="UniProtKB-KW"/>
</dbReference>
<reference evidence="17" key="1">
    <citation type="journal article" date="2015" name="Genome Announc.">
        <title>Draft whole-genome sequence of the biocontrol agent Trichoderma harzianum T6776.</title>
        <authorList>
            <person name="Baroncelli R."/>
            <person name="Piaggeschi G."/>
            <person name="Fiorini L."/>
            <person name="Bertolini E."/>
            <person name="Zapparata A."/>
            <person name="Pe M.E."/>
            <person name="Sarrocco S."/>
            <person name="Vannacci G."/>
        </authorList>
    </citation>
    <scope>NUCLEOTIDE SEQUENCE [LARGE SCALE GENOMIC DNA]</scope>
    <source>
        <strain evidence="17">T6776</strain>
    </source>
</reference>
<dbReference type="GO" id="GO:0006508">
    <property type="term" value="P:proteolysis"/>
    <property type="evidence" value="ECO:0007669"/>
    <property type="project" value="UniProtKB-KW"/>
</dbReference>
<accession>A0A0G0AM70</accession>
<evidence type="ECO:0000256" key="7">
    <source>
        <dbReference type="ARBA" id="ARBA00022801"/>
    </source>
</evidence>
<comment type="caution">
    <text evidence="16">The sequence shown here is derived from an EMBL/GenBank/DDBJ whole genome shotgun (WGS) entry which is preliminary data.</text>
</comment>
<dbReference type="SUPFAM" id="SSF53187">
    <property type="entry name" value="Zn-dependent exopeptidases"/>
    <property type="match status" value="1"/>
</dbReference>
<protein>
    <recommendedName>
        <fullName evidence="14">Peptide hydrolase</fullName>
        <ecNumber evidence="14">3.4.-.-</ecNumber>
    </recommendedName>
</protein>
<feature type="domain" description="Peptidase M28" evidence="15">
    <location>
        <begin position="178"/>
        <end position="369"/>
    </location>
</feature>
<keyword evidence="10" id="KW-1015">Disulfide bond</keyword>
<keyword evidence="8 14" id="KW-0862">Zinc</keyword>
<dbReference type="GO" id="GO:0004177">
    <property type="term" value="F:aminopeptidase activity"/>
    <property type="evidence" value="ECO:0007669"/>
    <property type="project" value="UniProtKB-KW"/>
</dbReference>
<comment type="similarity">
    <text evidence="13">Belongs to the peptidase M28 family. M28E subfamily.</text>
</comment>
<keyword evidence="4 14" id="KW-0645">Protease</keyword>